<dbReference type="OrthoDB" id="8922241at2759"/>
<dbReference type="SMART" id="SM00355">
    <property type="entry name" value="ZnF_C2H2"/>
    <property type="match status" value="2"/>
</dbReference>
<proteinExistence type="predicted"/>
<dbReference type="AlphaFoldDB" id="A0A1E1KCE3"/>
<keyword evidence="4" id="KW-1185">Reference proteome</keyword>
<accession>A0A1E1KCE3</accession>
<feature type="domain" description="C2H2-type" evidence="2">
    <location>
        <begin position="364"/>
        <end position="389"/>
    </location>
</feature>
<dbReference type="Proteomes" id="UP000178912">
    <property type="component" value="Unassembled WGS sequence"/>
</dbReference>
<evidence type="ECO:0000313" key="3">
    <source>
        <dbReference type="EMBL" id="CZS95630.1"/>
    </source>
</evidence>
<evidence type="ECO:0000256" key="1">
    <source>
        <dbReference type="SAM" id="MobiDB-lite"/>
    </source>
</evidence>
<feature type="compositionally biased region" description="Low complexity" evidence="1">
    <location>
        <begin position="341"/>
        <end position="354"/>
    </location>
</feature>
<gene>
    <name evidence="3" type="ORF">RAG0_05232</name>
</gene>
<evidence type="ECO:0000313" key="4">
    <source>
        <dbReference type="Proteomes" id="UP000178912"/>
    </source>
</evidence>
<reference evidence="4" key="1">
    <citation type="submission" date="2016-03" db="EMBL/GenBank/DDBJ databases">
        <authorList>
            <person name="Guldener U."/>
        </authorList>
    </citation>
    <scope>NUCLEOTIDE SEQUENCE [LARGE SCALE GENOMIC DNA]</scope>
    <source>
        <strain evidence="4">04CH-RAC-A.6.1</strain>
    </source>
</reference>
<dbReference type="InterPro" id="IPR013087">
    <property type="entry name" value="Znf_C2H2_type"/>
</dbReference>
<sequence>MVSLTTESVQKLALLRFRATGTGFKIVAFFQSYAYNPNDPLEPCRFEALCRLKSIAEFSSSLPEYVAPSPDGKDLATTLELLNDWLLVSSDILDEIQNLNAEDLSPVGARMIDFLSEVMQPHTSIDAIRPSKINRPAPTAAQNQRAKVQTVLDWFEDCNAWILDIKHDLEQSWLREDSQTDIRLPDIYTPLNTFLFAPAIHFIQWLLYYWRRHATKSHALPFEQTAIAPYTPNYLIPFRQHFYHDSDQDSTSIPSIYALRFFKASRYPVRGSWGSKEIHDVVCGLLDENMQIAHRRTFNQAVLIDAQLSRQHLVSSINGSSTSLEPGTPRTQAPLLPARDSSQSQEEQSPTPSSIEVETETATYTCTSCITPTCFTLAKDLKRHVDSIHSRPKFYCEVRACSRSEGKGRPFNRMDNLVRHVRSRHGKNVYKV</sequence>
<evidence type="ECO:0000259" key="2">
    <source>
        <dbReference type="SMART" id="SM00355"/>
    </source>
</evidence>
<dbReference type="Gene3D" id="3.30.160.60">
    <property type="entry name" value="Classic Zinc Finger"/>
    <property type="match status" value="1"/>
</dbReference>
<name>A0A1E1KCE3_9HELO</name>
<feature type="region of interest" description="Disordered" evidence="1">
    <location>
        <begin position="317"/>
        <end position="357"/>
    </location>
</feature>
<dbReference type="EMBL" id="FJUX01000023">
    <property type="protein sequence ID" value="CZS95630.1"/>
    <property type="molecule type" value="Genomic_DNA"/>
</dbReference>
<organism evidence="3 4">
    <name type="scientific">Rhynchosporium agropyri</name>
    <dbReference type="NCBI Taxonomy" id="914238"/>
    <lineage>
        <taxon>Eukaryota</taxon>
        <taxon>Fungi</taxon>
        <taxon>Dikarya</taxon>
        <taxon>Ascomycota</taxon>
        <taxon>Pezizomycotina</taxon>
        <taxon>Leotiomycetes</taxon>
        <taxon>Helotiales</taxon>
        <taxon>Ploettnerulaceae</taxon>
        <taxon>Rhynchosporium</taxon>
    </lineage>
</organism>
<feature type="domain" description="C2H2-type" evidence="2">
    <location>
        <begin position="394"/>
        <end position="425"/>
    </location>
</feature>
<protein>
    <recommendedName>
        <fullName evidence="2">C2H2-type domain-containing protein</fullName>
    </recommendedName>
</protein>
<feature type="compositionally biased region" description="Polar residues" evidence="1">
    <location>
        <begin position="317"/>
        <end position="331"/>
    </location>
</feature>